<name>A0A5B8FYP2_9RHOB</name>
<dbReference type="EMBL" id="CP040818">
    <property type="protein sequence ID" value="QDL92764.1"/>
    <property type="molecule type" value="Genomic_DNA"/>
</dbReference>
<organism evidence="2 3">
    <name type="scientific">Paroceanicella profunda</name>
    <dbReference type="NCBI Taxonomy" id="2579971"/>
    <lineage>
        <taxon>Bacteria</taxon>
        <taxon>Pseudomonadati</taxon>
        <taxon>Pseudomonadota</taxon>
        <taxon>Alphaproteobacteria</taxon>
        <taxon>Rhodobacterales</taxon>
        <taxon>Paracoccaceae</taxon>
        <taxon>Paroceanicella</taxon>
    </lineage>
</organism>
<evidence type="ECO:0000313" key="3">
    <source>
        <dbReference type="Proteomes" id="UP000305888"/>
    </source>
</evidence>
<dbReference type="OrthoDB" id="9829649at2"/>
<keyword evidence="3" id="KW-1185">Reference proteome</keyword>
<protein>
    <recommendedName>
        <fullName evidence="4">Lipoprotein</fullName>
    </recommendedName>
</protein>
<sequence length="165" mass="17815">MKAYLAVPLAVLALSACSGQSLVYNNDFRPSFAAPGMVPLGGTQPVEMHGTPPRGLSEADFARLMSAPPGVQYTSFTPADPGPRAWRFVVSFGRDANTALCEEAAPGDNPDVLAMSLCNGPVQVSRASLRMTPDRPLQQQIDQLMYVLLTPPNDSPDDRNVWRRT</sequence>
<dbReference type="RefSeq" id="WP_138574520.1">
    <property type="nucleotide sequence ID" value="NZ_CP040818.1"/>
</dbReference>
<evidence type="ECO:0008006" key="4">
    <source>
        <dbReference type="Google" id="ProtNLM"/>
    </source>
</evidence>
<dbReference type="AlphaFoldDB" id="A0A5B8FYP2"/>
<feature type="signal peptide" evidence="1">
    <location>
        <begin position="1"/>
        <end position="23"/>
    </location>
</feature>
<keyword evidence="1" id="KW-0732">Signal</keyword>
<feature type="chain" id="PRO_5022719561" description="Lipoprotein" evidence="1">
    <location>
        <begin position="24"/>
        <end position="165"/>
    </location>
</feature>
<evidence type="ECO:0000313" key="2">
    <source>
        <dbReference type="EMBL" id="QDL92764.1"/>
    </source>
</evidence>
<accession>A0A5B8FYP2</accession>
<dbReference type="Proteomes" id="UP000305888">
    <property type="component" value="Chromosome"/>
</dbReference>
<reference evidence="2 3" key="1">
    <citation type="submission" date="2019-06" db="EMBL/GenBank/DDBJ databases">
        <title>Genome sequence of Rhodobacteraceae bacterium D4M1.</title>
        <authorList>
            <person name="Cao J."/>
        </authorList>
    </citation>
    <scope>NUCLEOTIDE SEQUENCE [LARGE SCALE GENOMIC DNA]</scope>
    <source>
        <strain evidence="2 3">D4M1</strain>
    </source>
</reference>
<gene>
    <name evidence="2" type="ORF">FDP22_13790</name>
</gene>
<dbReference type="KEGG" id="ppru:FDP22_13790"/>
<dbReference type="PROSITE" id="PS51257">
    <property type="entry name" value="PROKAR_LIPOPROTEIN"/>
    <property type="match status" value="1"/>
</dbReference>
<evidence type="ECO:0000256" key="1">
    <source>
        <dbReference type="SAM" id="SignalP"/>
    </source>
</evidence>
<proteinExistence type="predicted"/>